<dbReference type="InterPro" id="IPR000504">
    <property type="entry name" value="RRM_dom"/>
</dbReference>
<dbReference type="InterPro" id="IPR035979">
    <property type="entry name" value="RBD_domain_sf"/>
</dbReference>
<reference evidence="5 6" key="1">
    <citation type="journal article" date="2018" name="Sci. Rep.">
        <title>Raphidocelis subcapitata (=Pseudokirchneriella subcapitata) provides an insight into genome evolution and environmental adaptations in the Sphaeropleales.</title>
        <authorList>
            <person name="Suzuki S."/>
            <person name="Yamaguchi H."/>
            <person name="Nakajima N."/>
            <person name="Kawachi M."/>
        </authorList>
    </citation>
    <scope>NUCLEOTIDE SEQUENCE [LARGE SCALE GENOMIC DNA]</scope>
    <source>
        <strain evidence="5 6">NIES-35</strain>
    </source>
</reference>
<evidence type="ECO:0000256" key="3">
    <source>
        <dbReference type="SAM" id="MobiDB-lite"/>
    </source>
</evidence>
<dbReference type="PANTHER" id="PTHR48025:SF1">
    <property type="entry name" value="RRM DOMAIN-CONTAINING PROTEIN"/>
    <property type="match status" value="1"/>
</dbReference>
<feature type="region of interest" description="Disordered" evidence="3">
    <location>
        <begin position="149"/>
        <end position="203"/>
    </location>
</feature>
<evidence type="ECO:0000256" key="2">
    <source>
        <dbReference type="PROSITE-ProRule" id="PRU00176"/>
    </source>
</evidence>
<feature type="compositionally biased region" description="Basic and acidic residues" evidence="3">
    <location>
        <begin position="163"/>
        <end position="203"/>
    </location>
</feature>
<dbReference type="Pfam" id="PF00076">
    <property type="entry name" value="RRM_1"/>
    <property type="match status" value="2"/>
</dbReference>
<protein>
    <recommendedName>
        <fullName evidence="4">RRM domain-containing protein</fullName>
    </recommendedName>
</protein>
<keyword evidence="1 2" id="KW-0694">RNA-binding</keyword>
<dbReference type="InParanoid" id="A0A2V0PQ75"/>
<dbReference type="GO" id="GO:0003729">
    <property type="term" value="F:mRNA binding"/>
    <property type="evidence" value="ECO:0007669"/>
    <property type="project" value="TreeGrafter"/>
</dbReference>
<organism evidence="5 6">
    <name type="scientific">Raphidocelis subcapitata</name>
    <dbReference type="NCBI Taxonomy" id="307507"/>
    <lineage>
        <taxon>Eukaryota</taxon>
        <taxon>Viridiplantae</taxon>
        <taxon>Chlorophyta</taxon>
        <taxon>core chlorophytes</taxon>
        <taxon>Chlorophyceae</taxon>
        <taxon>CS clade</taxon>
        <taxon>Sphaeropleales</taxon>
        <taxon>Selenastraceae</taxon>
        <taxon>Raphidocelis</taxon>
    </lineage>
</organism>
<dbReference type="InterPro" id="IPR050502">
    <property type="entry name" value="Euk_RNA-bind_prot"/>
</dbReference>
<dbReference type="Gene3D" id="3.30.70.330">
    <property type="match status" value="2"/>
</dbReference>
<proteinExistence type="predicted"/>
<evidence type="ECO:0000313" key="5">
    <source>
        <dbReference type="EMBL" id="GBF99647.1"/>
    </source>
</evidence>
<evidence type="ECO:0000313" key="6">
    <source>
        <dbReference type="Proteomes" id="UP000247498"/>
    </source>
</evidence>
<comment type="caution">
    <text evidence="5">The sequence shown here is derived from an EMBL/GenBank/DDBJ whole genome shotgun (WGS) entry which is preliminary data.</text>
</comment>
<dbReference type="Proteomes" id="UP000247498">
    <property type="component" value="Unassembled WGS sequence"/>
</dbReference>
<dbReference type="SUPFAM" id="SSF54928">
    <property type="entry name" value="RNA-binding domain, RBD"/>
    <property type="match status" value="2"/>
</dbReference>
<feature type="domain" description="RRM" evidence="4">
    <location>
        <begin position="88"/>
        <end position="165"/>
    </location>
</feature>
<dbReference type="PROSITE" id="PS50102">
    <property type="entry name" value="RRM"/>
    <property type="match status" value="2"/>
</dbReference>
<accession>A0A2V0PQ75</accession>
<keyword evidence="6" id="KW-1185">Reference proteome</keyword>
<dbReference type="AlphaFoldDB" id="A0A2V0PQ75"/>
<dbReference type="InterPro" id="IPR012677">
    <property type="entry name" value="Nucleotide-bd_a/b_plait_sf"/>
</dbReference>
<dbReference type="FunCoup" id="A0A2V0PQ75">
    <property type="interactions" value="1225"/>
</dbReference>
<sequence length="286" mass="30941">MRRVFSAVLNNFNMRLTASSAAATARATTLVASRAGLVAPRPALGARAGLPTTASAFYAPAFAYAPRMTVCAAAAQEETTAGAQQESNQIFVNNLPWSADDDSLGRYVSAEVGGLTGVRVLMRDGRSTGRAIVDFESPEAAQAAVQRLDQTDLDGRTLGVRIAEPRPPRGDRPPRRDGDRPPRRDDDRPPRRDGERPPPRDPETLLYVGNLAWSLSWQDVKDAFSDAGLPVVFASVKTTPEGRSRGFAIVAMADAEAAARAVEEMDQREIAGRPINVRRFNTEPRE</sequence>
<dbReference type="STRING" id="307507.A0A2V0PQ75"/>
<dbReference type="SMART" id="SM00360">
    <property type="entry name" value="RRM"/>
    <property type="match status" value="2"/>
</dbReference>
<dbReference type="OrthoDB" id="439808at2759"/>
<dbReference type="PANTHER" id="PTHR48025">
    <property type="entry name" value="OS02G0815200 PROTEIN"/>
    <property type="match status" value="1"/>
</dbReference>
<gene>
    <name evidence="5" type="ORF">Rsub_12584</name>
</gene>
<dbReference type="EMBL" id="BDRX01000166">
    <property type="protein sequence ID" value="GBF99647.1"/>
    <property type="molecule type" value="Genomic_DNA"/>
</dbReference>
<evidence type="ECO:0000259" key="4">
    <source>
        <dbReference type="PROSITE" id="PS50102"/>
    </source>
</evidence>
<name>A0A2V0PQ75_9CHLO</name>
<evidence type="ECO:0000256" key="1">
    <source>
        <dbReference type="ARBA" id="ARBA00022884"/>
    </source>
</evidence>
<feature type="domain" description="RRM" evidence="4">
    <location>
        <begin position="204"/>
        <end position="282"/>
    </location>
</feature>